<feature type="domain" description="Mur ligase central" evidence="13">
    <location>
        <begin position="113"/>
        <end position="300"/>
    </location>
</feature>
<evidence type="ECO:0000259" key="11">
    <source>
        <dbReference type="Pfam" id="PF01225"/>
    </source>
</evidence>
<proteinExistence type="predicted"/>
<feature type="domain" description="Mur ligase N-terminal catalytic" evidence="11">
    <location>
        <begin position="27"/>
        <end position="97"/>
    </location>
</feature>
<evidence type="ECO:0000256" key="9">
    <source>
        <dbReference type="ARBA" id="ARBA00023316"/>
    </source>
</evidence>
<keyword evidence="6 10" id="KW-0133">Cell shape</keyword>
<dbReference type="UniPathway" id="UPA00219"/>
<dbReference type="EMBL" id="LGGI01000057">
    <property type="protein sequence ID" value="KUK66963.1"/>
    <property type="molecule type" value="Genomic_DNA"/>
</dbReference>
<dbReference type="Gene3D" id="3.40.1190.10">
    <property type="entry name" value="Mur-like, catalytic domain"/>
    <property type="match status" value="1"/>
</dbReference>
<dbReference type="Pfam" id="PF08245">
    <property type="entry name" value="Mur_ligase_M"/>
    <property type="match status" value="1"/>
</dbReference>
<dbReference type="GO" id="GO:0047480">
    <property type="term" value="F:UDP-N-acetylmuramoyl-tripeptide-D-alanyl-D-alanine ligase activity"/>
    <property type="evidence" value="ECO:0007669"/>
    <property type="project" value="UniProtKB-EC"/>
</dbReference>
<keyword evidence="8 10" id="KW-0131">Cell cycle</keyword>
<comment type="function">
    <text evidence="10">Involved in cell wall formation. Catalyzes the final step in the synthesis of UDP-N-acetylmuramoyl-pentapeptide, the precursor of murein.</text>
</comment>
<keyword evidence="1" id="KW-0963">Cytoplasm</keyword>
<keyword evidence="7 10" id="KW-0573">Peptidoglycan synthesis</keyword>
<dbReference type="GO" id="GO:0051301">
    <property type="term" value="P:cell division"/>
    <property type="evidence" value="ECO:0007669"/>
    <property type="project" value="UniProtKB-KW"/>
</dbReference>
<keyword evidence="9 10" id="KW-0961">Cell wall biogenesis/degradation</keyword>
<keyword evidence="2 14" id="KW-0436">Ligase</keyword>
<dbReference type="PATRIC" id="fig|1641388.3.peg.402"/>
<evidence type="ECO:0000256" key="5">
    <source>
        <dbReference type="ARBA" id="ARBA00022840"/>
    </source>
</evidence>
<dbReference type="SUPFAM" id="SSF63418">
    <property type="entry name" value="MurE/MurF N-terminal domain"/>
    <property type="match status" value="1"/>
</dbReference>
<dbReference type="EC" id="6.3.2.10" evidence="10"/>
<evidence type="ECO:0000256" key="3">
    <source>
        <dbReference type="ARBA" id="ARBA00022618"/>
    </source>
</evidence>
<dbReference type="Pfam" id="PF01225">
    <property type="entry name" value="Mur_ligase"/>
    <property type="match status" value="1"/>
</dbReference>
<dbReference type="AlphaFoldDB" id="A0A101GYE5"/>
<protein>
    <recommendedName>
        <fullName evidence="10">UDP-N-acetylmuramoyl-tripeptide--D-alanyl-D-alanine ligase</fullName>
        <ecNumber evidence="10">6.3.2.10</ecNumber>
    </recommendedName>
</protein>
<dbReference type="Pfam" id="PF02875">
    <property type="entry name" value="Mur_ligase_C"/>
    <property type="match status" value="1"/>
</dbReference>
<accession>A0A101GYE5</accession>
<evidence type="ECO:0000256" key="1">
    <source>
        <dbReference type="ARBA" id="ARBA00022490"/>
    </source>
</evidence>
<dbReference type="GO" id="GO:0005737">
    <property type="term" value="C:cytoplasm"/>
    <property type="evidence" value="ECO:0007669"/>
    <property type="project" value="UniProtKB-SubCell"/>
</dbReference>
<comment type="subcellular location">
    <subcellularLocation>
        <location evidence="10">Cytoplasm</location>
    </subcellularLocation>
</comment>
<name>A0A101GYE5_9BACT</name>
<dbReference type="NCBIfam" id="TIGR01143">
    <property type="entry name" value="murF"/>
    <property type="match status" value="1"/>
</dbReference>
<reference evidence="15" key="1">
    <citation type="journal article" date="2015" name="MBio">
        <title>Genome-Resolved Metagenomic Analysis Reveals Roles for Candidate Phyla and Other Microbial Community Members in Biogeochemical Transformations in Oil Reservoirs.</title>
        <authorList>
            <person name="Hu P."/>
            <person name="Tom L."/>
            <person name="Singh A."/>
            <person name="Thomas B.C."/>
            <person name="Baker B.J."/>
            <person name="Piceno Y.M."/>
            <person name="Andersen G.L."/>
            <person name="Banfield J.F."/>
        </authorList>
    </citation>
    <scope>NUCLEOTIDE SEQUENCE [LARGE SCALE GENOMIC DNA]</scope>
</reference>
<sequence>MKVGLKEIQKRFPEFDIRNYREDVYFTGFSHDSRTIKKGELFIPIVGENFDGHEFILEAFEKGASVSFCEKDKYDAESMNVNEPIILVDSIEEGLMKVLNFSISHITAPIVAITGSTGKTTTKQMLVTILKQQKKVLYGDKSNTVWGNAVILSQYEDHEVVVLECGMDRRGEIAWHVNSTDPDLGILLNIGHVHAEKIGSIEDIYNEKKDLADYMEKTGKPLILNVDDERLARIEKDYNKESELITFGMRDNVDYQIVDSKVDTFGTHFSFKYYDNKMDVKLKVFGEGYVYNAMAAIIAANRLGVPIDDCIKGVELFENSDGRFEVLEYKNNTIIVNDAYNANPTSMNMSLQTFDRLYGSADFYKIVILGDMRELGEVSIEKHRELGEKIKNYNFDEVYYVGEMFEYFGVGERLESADEVAAMLNLRLETLKNRKVAILLKGSNSIGLYLVPDFLKKLGSV</sequence>
<dbReference type="GO" id="GO:0071555">
    <property type="term" value="P:cell wall organization"/>
    <property type="evidence" value="ECO:0007669"/>
    <property type="project" value="UniProtKB-KW"/>
</dbReference>
<dbReference type="GO" id="GO:0009252">
    <property type="term" value="P:peptidoglycan biosynthetic process"/>
    <property type="evidence" value="ECO:0007669"/>
    <property type="project" value="UniProtKB-UniPathway"/>
</dbReference>
<dbReference type="InterPro" id="IPR036565">
    <property type="entry name" value="Mur-like_cat_sf"/>
</dbReference>
<dbReference type="PANTHER" id="PTHR43024">
    <property type="entry name" value="UDP-N-ACETYLMURAMOYL-TRIPEPTIDE--D-ALANYL-D-ALANINE LIGASE"/>
    <property type="match status" value="1"/>
</dbReference>
<dbReference type="InterPro" id="IPR004101">
    <property type="entry name" value="Mur_ligase_C"/>
</dbReference>
<dbReference type="PANTHER" id="PTHR43024:SF1">
    <property type="entry name" value="UDP-N-ACETYLMURAMOYL-TRIPEPTIDE--D-ALANYL-D-ALANINE LIGASE"/>
    <property type="match status" value="1"/>
</dbReference>
<evidence type="ECO:0000313" key="14">
    <source>
        <dbReference type="EMBL" id="KUK66963.1"/>
    </source>
</evidence>
<keyword evidence="3 10" id="KW-0132">Cell division</keyword>
<keyword evidence="5" id="KW-0067">ATP-binding</keyword>
<evidence type="ECO:0000256" key="10">
    <source>
        <dbReference type="RuleBase" id="RU004136"/>
    </source>
</evidence>
<feature type="domain" description="Mur ligase C-terminal" evidence="12">
    <location>
        <begin position="322"/>
        <end position="438"/>
    </location>
</feature>
<dbReference type="Gene3D" id="3.40.1390.10">
    <property type="entry name" value="MurE/MurF, N-terminal domain"/>
    <property type="match status" value="1"/>
</dbReference>
<dbReference type="GO" id="GO:0005524">
    <property type="term" value="F:ATP binding"/>
    <property type="evidence" value="ECO:0007669"/>
    <property type="project" value="UniProtKB-KW"/>
</dbReference>
<dbReference type="Gene3D" id="3.90.190.20">
    <property type="entry name" value="Mur ligase, C-terminal domain"/>
    <property type="match status" value="1"/>
</dbReference>
<dbReference type="SUPFAM" id="SSF53244">
    <property type="entry name" value="MurD-like peptide ligases, peptide-binding domain"/>
    <property type="match status" value="1"/>
</dbReference>
<dbReference type="InterPro" id="IPR036615">
    <property type="entry name" value="Mur_ligase_C_dom_sf"/>
</dbReference>
<organism evidence="14 15">
    <name type="scientific">candidate division WS6 bacterium 36_33</name>
    <dbReference type="NCBI Taxonomy" id="1641388"/>
    <lineage>
        <taxon>Bacteria</taxon>
        <taxon>Candidatus Dojkabacteria</taxon>
    </lineage>
</organism>
<evidence type="ECO:0000256" key="4">
    <source>
        <dbReference type="ARBA" id="ARBA00022741"/>
    </source>
</evidence>
<dbReference type="Proteomes" id="UP000053469">
    <property type="component" value="Unassembled WGS sequence"/>
</dbReference>
<comment type="pathway">
    <text evidence="10">Cell wall biogenesis; peptidoglycan biosynthesis.</text>
</comment>
<dbReference type="GO" id="GO:0008766">
    <property type="term" value="F:UDP-N-acetylmuramoylalanyl-D-glutamyl-2,6-diaminopimelate-D-alanyl-D-alanine ligase activity"/>
    <property type="evidence" value="ECO:0007669"/>
    <property type="project" value="RHEA"/>
</dbReference>
<evidence type="ECO:0000259" key="13">
    <source>
        <dbReference type="Pfam" id="PF08245"/>
    </source>
</evidence>
<dbReference type="InterPro" id="IPR035911">
    <property type="entry name" value="MurE/MurF_N"/>
</dbReference>
<evidence type="ECO:0000313" key="15">
    <source>
        <dbReference type="Proteomes" id="UP000053469"/>
    </source>
</evidence>
<comment type="catalytic activity">
    <reaction evidence="10">
        <text>D-alanyl-D-alanine + UDP-N-acetyl-alpha-D-muramoyl-L-alanyl-gamma-D-glutamyl-meso-2,6-diaminopimelate + ATP = UDP-N-acetyl-alpha-D-muramoyl-L-alanyl-gamma-D-glutamyl-meso-2,6-diaminopimeloyl-D-alanyl-D-alanine + ADP + phosphate + H(+)</text>
        <dbReference type="Rhea" id="RHEA:28374"/>
        <dbReference type="ChEBI" id="CHEBI:15378"/>
        <dbReference type="ChEBI" id="CHEBI:30616"/>
        <dbReference type="ChEBI" id="CHEBI:43474"/>
        <dbReference type="ChEBI" id="CHEBI:57822"/>
        <dbReference type="ChEBI" id="CHEBI:61386"/>
        <dbReference type="ChEBI" id="CHEBI:83905"/>
        <dbReference type="ChEBI" id="CHEBI:456216"/>
        <dbReference type="EC" id="6.3.2.10"/>
    </reaction>
</comment>
<evidence type="ECO:0000256" key="8">
    <source>
        <dbReference type="ARBA" id="ARBA00023306"/>
    </source>
</evidence>
<evidence type="ECO:0000259" key="12">
    <source>
        <dbReference type="Pfam" id="PF02875"/>
    </source>
</evidence>
<dbReference type="InterPro" id="IPR000713">
    <property type="entry name" value="Mur_ligase_N"/>
</dbReference>
<keyword evidence="4" id="KW-0547">Nucleotide-binding</keyword>
<dbReference type="InterPro" id="IPR013221">
    <property type="entry name" value="Mur_ligase_cen"/>
</dbReference>
<evidence type="ECO:0000256" key="7">
    <source>
        <dbReference type="ARBA" id="ARBA00022984"/>
    </source>
</evidence>
<dbReference type="GO" id="GO:0008360">
    <property type="term" value="P:regulation of cell shape"/>
    <property type="evidence" value="ECO:0007669"/>
    <property type="project" value="UniProtKB-KW"/>
</dbReference>
<dbReference type="InterPro" id="IPR051046">
    <property type="entry name" value="MurCDEF_CellWall_CoF430Synth"/>
</dbReference>
<dbReference type="InterPro" id="IPR005863">
    <property type="entry name" value="UDP-N-AcMur_synth"/>
</dbReference>
<evidence type="ECO:0000256" key="2">
    <source>
        <dbReference type="ARBA" id="ARBA00022598"/>
    </source>
</evidence>
<comment type="caution">
    <text evidence="14">The sequence shown here is derived from an EMBL/GenBank/DDBJ whole genome shotgun (WGS) entry which is preliminary data.</text>
</comment>
<dbReference type="SUPFAM" id="SSF53623">
    <property type="entry name" value="MurD-like peptide ligases, catalytic domain"/>
    <property type="match status" value="1"/>
</dbReference>
<evidence type="ECO:0000256" key="6">
    <source>
        <dbReference type="ARBA" id="ARBA00022960"/>
    </source>
</evidence>
<gene>
    <name evidence="14" type="ORF">XD87_0404</name>
</gene>